<evidence type="ECO:0000313" key="1">
    <source>
        <dbReference type="EMBL" id="GAE35509.1"/>
    </source>
</evidence>
<organism evidence="1 2">
    <name type="scientific">Halalkalibacter akibai (strain ATCC 43226 / DSM 21942 / CIP 109018 / JCM 9157 / 1139)</name>
    <name type="common">Bacillus akibai</name>
    <dbReference type="NCBI Taxonomy" id="1236973"/>
    <lineage>
        <taxon>Bacteria</taxon>
        <taxon>Bacillati</taxon>
        <taxon>Bacillota</taxon>
        <taxon>Bacilli</taxon>
        <taxon>Bacillales</taxon>
        <taxon>Bacillaceae</taxon>
        <taxon>Halalkalibacter</taxon>
    </lineage>
</organism>
<dbReference type="SUPFAM" id="SSF50346">
    <property type="entry name" value="PRC-barrel domain"/>
    <property type="match status" value="2"/>
</dbReference>
<name>W4QW23_HALA3</name>
<proteinExistence type="predicted"/>
<accession>W4QW23</accession>
<dbReference type="eggNOG" id="COG3861">
    <property type="taxonomic scope" value="Bacteria"/>
</dbReference>
<gene>
    <name evidence="1" type="ORF">JCM9157_2621</name>
</gene>
<dbReference type="STRING" id="1236973.JCM9157_2621"/>
<reference evidence="1 2" key="1">
    <citation type="journal article" date="2014" name="Genome Announc.">
        <title>Draft Genome Sequences of Three Alkaliphilic Bacillus Strains, Bacillus wakoensis JCM 9140T, Bacillus akibai JCM 9157T, and Bacillus hemicellulosilyticus JCM 9152T.</title>
        <authorList>
            <person name="Yuki M."/>
            <person name="Oshima K."/>
            <person name="Suda W."/>
            <person name="Oshida Y."/>
            <person name="Kitamura K."/>
            <person name="Iida T."/>
            <person name="Hattori M."/>
            <person name="Ohkuma M."/>
        </authorList>
    </citation>
    <scope>NUCLEOTIDE SEQUENCE [LARGE SCALE GENOMIC DNA]</scope>
    <source>
        <strain evidence="1 2">JCM 9157</strain>
    </source>
</reference>
<protein>
    <recommendedName>
        <fullName evidence="3">PRC-barrel domain-containing protein</fullName>
    </recommendedName>
</protein>
<dbReference type="Proteomes" id="UP000018896">
    <property type="component" value="Unassembled WGS sequence"/>
</dbReference>
<dbReference type="InterPro" id="IPR011033">
    <property type="entry name" value="PRC_barrel-like_sf"/>
</dbReference>
<dbReference type="EMBL" id="BAUV01000019">
    <property type="protein sequence ID" value="GAE35509.1"/>
    <property type="molecule type" value="Genomic_DNA"/>
</dbReference>
<dbReference type="AlphaFoldDB" id="W4QW23"/>
<keyword evidence="2" id="KW-1185">Reference proteome</keyword>
<comment type="caution">
    <text evidence="1">The sequence shown here is derived from an EMBL/GenBank/DDBJ whole genome shotgun (WGS) entry which is preliminary data.</text>
</comment>
<dbReference type="InterPro" id="IPR014747">
    <property type="entry name" value="Bac_photo_RC_H_C"/>
</dbReference>
<dbReference type="GO" id="GO:0019684">
    <property type="term" value="P:photosynthesis, light reaction"/>
    <property type="evidence" value="ECO:0007669"/>
    <property type="project" value="InterPro"/>
</dbReference>
<dbReference type="Gene3D" id="3.90.50.10">
    <property type="entry name" value="Photosynthetic Reaction Center, subunit H, domain 2"/>
    <property type="match status" value="2"/>
</dbReference>
<evidence type="ECO:0008006" key="3">
    <source>
        <dbReference type="Google" id="ProtNLM"/>
    </source>
</evidence>
<dbReference type="GO" id="GO:0030077">
    <property type="term" value="C:plasma membrane light-harvesting complex"/>
    <property type="evidence" value="ECO:0007669"/>
    <property type="project" value="InterPro"/>
</dbReference>
<evidence type="ECO:0000313" key="2">
    <source>
        <dbReference type="Proteomes" id="UP000018896"/>
    </source>
</evidence>
<sequence length="221" mass="25319">MKDLYFDSDKWAIRYLVVDTQKWLPGRKVVVSPVSFDYVDLVENKVSLFASKQQIENSPTASEQHPLSRSLELDIHSYYGWSPYWVGEGLWGVSEVPTHTNQIQANDFHSIEENESHLRSMNELKGQLSGYTVKAKDQTIGKVVDFIIDDHSWKIHYVMIDTGDLLPGRKIAIETNLISSIDWVNNEIKTNLTSDDLDRETDSVLEVDAISRQALRETSFK</sequence>